<organism evidence="2 3">
    <name type="scientific">Stachybotrys chartarum (strain CBS 109288 / IBT 7711)</name>
    <name type="common">Toxic black mold</name>
    <name type="synonym">Stilbospora chartarum</name>
    <dbReference type="NCBI Taxonomy" id="1280523"/>
    <lineage>
        <taxon>Eukaryota</taxon>
        <taxon>Fungi</taxon>
        <taxon>Dikarya</taxon>
        <taxon>Ascomycota</taxon>
        <taxon>Pezizomycotina</taxon>
        <taxon>Sordariomycetes</taxon>
        <taxon>Hypocreomycetidae</taxon>
        <taxon>Hypocreales</taxon>
        <taxon>Stachybotryaceae</taxon>
        <taxon>Stachybotrys</taxon>
    </lineage>
</organism>
<dbReference type="Proteomes" id="UP000028045">
    <property type="component" value="Unassembled WGS sequence"/>
</dbReference>
<evidence type="ECO:0000256" key="1">
    <source>
        <dbReference type="SAM" id="MobiDB-lite"/>
    </source>
</evidence>
<protein>
    <submittedName>
        <fullName evidence="2">Uncharacterized protein</fullName>
    </submittedName>
</protein>
<dbReference type="AlphaFoldDB" id="A0A084AHV9"/>
<dbReference type="HOGENOM" id="CLU_694790_0_0_1"/>
<evidence type="ECO:0000313" key="2">
    <source>
        <dbReference type="EMBL" id="KEY64888.1"/>
    </source>
</evidence>
<dbReference type="EMBL" id="KL648721">
    <property type="protein sequence ID" value="KEY64888.1"/>
    <property type="molecule type" value="Genomic_DNA"/>
</dbReference>
<sequence length="397" mass="44270">MALDQTRPDTAKISSEVRFILIDKAEAALGALKYLRQRAVAYASPDSVAELALHIPLPRPSSNEVEDLTCLWEKRDGGFLPEVVRPESPSLMDMIFGDSTHADEEMECAHDVHDSWFKVLCDASDSSDPFQHLEFLSATLPSDSNTSSFGHEAQPHDQCQGGSSCGDCMEWDSSDSETSQLGLDNKALDLTGNAMDKTHPLLTPWSQSFPSQLQIYLDQLDAFACGEFRTNQASETSASDMPIDPRLFELQPSTTQNRVDYLHVEHSGSHPVSLDQLLELETYIQPISRFRSYLNESLIAAADKSNRREQRYRMRENDGDITCIMRSHGEGSPLAEAITADEEWPEMSEWDAQLVKAGPRKKIFGKSTPDWLRSPSGLVPKTEPSTVIDPPKLAPRW</sequence>
<name>A0A084AHV9_STACB</name>
<evidence type="ECO:0000313" key="3">
    <source>
        <dbReference type="Proteomes" id="UP000028045"/>
    </source>
</evidence>
<gene>
    <name evidence="2" type="ORF">S7711_10786</name>
</gene>
<feature type="region of interest" description="Disordered" evidence="1">
    <location>
        <begin position="373"/>
        <end position="397"/>
    </location>
</feature>
<accession>A0A084AHV9</accession>
<dbReference type="OrthoDB" id="5124870at2759"/>
<proteinExistence type="predicted"/>
<keyword evidence="3" id="KW-1185">Reference proteome</keyword>
<reference evidence="2 3" key="1">
    <citation type="journal article" date="2014" name="BMC Genomics">
        <title>Comparative genome sequencing reveals chemotype-specific gene clusters in the toxigenic black mold Stachybotrys.</title>
        <authorList>
            <person name="Semeiks J."/>
            <person name="Borek D."/>
            <person name="Otwinowski Z."/>
            <person name="Grishin N.V."/>
        </authorList>
    </citation>
    <scope>NUCLEOTIDE SEQUENCE [LARGE SCALE GENOMIC DNA]</scope>
    <source>
        <strain evidence="3">CBS 109288 / IBT 7711</strain>
    </source>
</reference>